<dbReference type="InterPro" id="IPR012664">
    <property type="entry name" value="CHP02452"/>
</dbReference>
<feature type="domain" description="Microbial-type PARG catalytic" evidence="1">
    <location>
        <begin position="9"/>
        <end position="144"/>
    </location>
</feature>
<comment type="caution">
    <text evidence="2">The sequence shown here is derived from an EMBL/GenBank/DDBJ whole genome shotgun (WGS) entry which is preliminary data.</text>
</comment>
<evidence type="ECO:0000259" key="1">
    <source>
        <dbReference type="Pfam" id="PF10021"/>
    </source>
</evidence>
<accession>A0A4U3MF92</accession>
<reference evidence="2 3" key="1">
    <citation type="submission" date="2019-04" db="EMBL/GenBank/DDBJ databases">
        <title>Herbidospora sp. NEAU-GS14.nov., a novel actinomycete isolated from soil.</title>
        <authorList>
            <person name="Han L."/>
        </authorList>
    </citation>
    <scope>NUCLEOTIDE SEQUENCE [LARGE SCALE GENOMIC DNA]</scope>
    <source>
        <strain evidence="2 3">NEAU-GS14</strain>
    </source>
</reference>
<keyword evidence="3" id="KW-1185">Reference proteome</keyword>
<dbReference type="NCBIfam" id="TIGR02452">
    <property type="entry name" value="TIGR02452 family protein"/>
    <property type="match status" value="1"/>
</dbReference>
<dbReference type="Pfam" id="PF10021">
    <property type="entry name" value="PARG_cat_microb"/>
    <property type="match status" value="1"/>
</dbReference>
<dbReference type="Gene3D" id="3.40.220.10">
    <property type="entry name" value="Leucine Aminopeptidase, subunit E, domain 1"/>
    <property type="match status" value="1"/>
</dbReference>
<name>A0A4U3MF92_9ACTN</name>
<dbReference type="Proteomes" id="UP000308705">
    <property type="component" value="Unassembled WGS sequence"/>
</dbReference>
<gene>
    <name evidence="2" type="ORF">FDA94_20910</name>
</gene>
<dbReference type="PIRSF" id="PIRSF014899">
    <property type="entry name" value="UCP014899"/>
    <property type="match status" value="1"/>
</dbReference>
<proteinExistence type="predicted"/>
<dbReference type="OrthoDB" id="9806181at2"/>
<evidence type="ECO:0000313" key="3">
    <source>
        <dbReference type="Proteomes" id="UP000308705"/>
    </source>
</evidence>
<dbReference type="InterPro" id="IPR043472">
    <property type="entry name" value="Macro_dom-like"/>
</dbReference>
<organism evidence="2 3">
    <name type="scientific">Herbidospora galbida</name>
    <dbReference type="NCBI Taxonomy" id="2575442"/>
    <lineage>
        <taxon>Bacteria</taxon>
        <taxon>Bacillati</taxon>
        <taxon>Actinomycetota</taxon>
        <taxon>Actinomycetes</taxon>
        <taxon>Streptosporangiales</taxon>
        <taxon>Streptosporangiaceae</taxon>
        <taxon>Herbidospora</taxon>
    </lineage>
</organism>
<dbReference type="EMBL" id="SZQA01000020">
    <property type="protein sequence ID" value="TKK86567.1"/>
    <property type="molecule type" value="Genomic_DNA"/>
</dbReference>
<dbReference type="SUPFAM" id="SSF52949">
    <property type="entry name" value="Macro domain-like"/>
    <property type="match status" value="1"/>
</dbReference>
<dbReference type="RefSeq" id="WP_137248761.1">
    <property type="nucleotide sequence ID" value="NZ_SZQA01000020.1"/>
</dbReference>
<sequence length="260" mass="27584">MSTRLRAVARETMTIVENGGYRGPSGRWVEVTVDPARTRLHLPGERLDRHGDGTPLIEVTNQTTLQAAREMGGEPACLVFASAKNAGGGFLNGAKAQEEDVARASALYPCLTAAPEFYAFHRAQGDLRYSDRVIYSPGVPVFRDDRGDLLDAPYRVAFLTSAAPNARAMGQSQRESLGELPALLTARAARVLDVAAAHGHRRLVLGAWGCGVFGNDPGMVAAAFATALAGPQPFDQVRFAVLDRHPGAPTFAAFAAALTG</sequence>
<evidence type="ECO:0000313" key="2">
    <source>
        <dbReference type="EMBL" id="TKK86567.1"/>
    </source>
</evidence>
<protein>
    <submittedName>
        <fullName evidence="2">TIGR02452 family protein</fullName>
    </submittedName>
</protein>
<dbReference type="PANTHER" id="PTHR35596:SF1">
    <property type="entry name" value="MICROBIAL-TYPE PARG CATALYTIC DOMAIN-CONTAINING PROTEIN"/>
    <property type="match status" value="1"/>
</dbReference>
<dbReference type="InterPro" id="IPR019261">
    <property type="entry name" value="PARG_cat_microbial"/>
</dbReference>
<dbReference type="AlphaFoldDB" id="A0A4U3MF92"/>
<dbReference type="PANTHER" id="PTHR35596">
    <property type="entry name" value="DUF2263 DOMAIN-CONTAINING PROTEIN"/>
    <property type="match status" value="1"/>
</dbReference>